<dbReference type="Proteomes" id="UP000250235">
    <property type="component" value="Unassembled WGS sequence"/>
</dbReference>
<evidence type="ECO:0000313" key="3">
    <source>
        <dbReference type="Proteomes" id="UP000250235"/>
    </source>
</evidence>
<feature type="compositionally biased region" description="Basic and acidic residues" evidence="1">
    <location>
        <begin position="15"/>
        <end position="30"/>
    </location>
</feature>
<evidence type="ECO:0000256" key="1">
    <source>
        <dbReference type="SAM" id="MobiDB-lite"/>
    </source>
</evidence>
<feature type="region of interest" description="Disordered" evidence="1">
    <location>
        <begin position="1"/>
        <end position="76"/>
    </location>
</feature>
<dbReference type="AlphaFoldDB" id="A0A2Z7A6G5"/>
<feature type="compositionally biased region" description="Low complexity" evidence="1">
    <location>
        <begin position="60"/>
        <end position="76"/>
    </location>
</feature>
<reference evidence="2 3" key="1">
    <citation type="journal article" date="2015" name="Proc. Natl. Acad. Sci. U.S.A.">
        <title>The resurrection genome of Boea hygrometrica: A blueprint for survival of dehydration.</title>
        <authorList>
            <person name="Xiao L."/>
            <person name="Yang G."/>
            <person name="Zhang L."/>
            <person name="Yang X."/>
            <person name="Zhao S."/>
            <person name="Ji Z."/>
            <person name="Zhou Q."/>
            <person name="Hu M."/>
            <person name="Wang Y."/>
            <person name="Chen M."/>
            <person name="Xu Y."/>
            <person name="Jin H."/>
            <person name="Xiao X."/>
            <person name="Hu G."/>
            <person name="Bao F."/>
            <person name="Hu Y."/>
            <person name="Wan P."/>
            <person name="Li L."/>
            <person name="Deng X."/>
            <person name="Kuang T."/>
            <person name="Xiang C."/>
            <person name="Zhu J.K."/>
            <person name="Oliver M.J."/>
            <person name="He Y."/>
        </authorList>
    </citation>
    <scope>NUCLEOTIDE SEQUENCE [LARGE SCALE GENOMIC DNA]</scope>
    <source>
        <strain evidence="3">cv. XS01</strain>
    </source>
</reference>
<organism evidence="2 3">
    <name type="scientific">Dorcoceras hygrometricum</name>
    <dbReference type="NCBI Taxonomy" id="472368"/>
    <lineage>
        <taxon>Eukaryota</taxon>
        <taxon>Viridiplantae</taxon>
        <taxon>Streptophyta</taxon>
        <taxon>Embryophyta</taxon>
        <taxon>Tracheophyta</taxon>
        <taxon>Spermatophyta</taxon>
        <taxon>Magnoliopsida</taxon>
        <taxon>eudicotyledons</taxon>
        <taxon>Gunneridae</taxon>
        <taxon>Pentapetalae</taxon>
        <taxon>asterids</taxon>
        <taxon>lamiids</taxon>
        <taxon>Lamiales</taxon>
        <taxon>Gesneriaceae</taxon>
        <taxon>Didymocarpoideae</taxon>
        <taxon>Trichosporeae</taxon>
        <taxon>Loxocarpinae</taxon>
        <taxon>Dorcoceras</taxon>
    </lineage>
</organism>
<evidence type="ECO:0000313" key="2">
    <source>
        <dbReference type="EMBL" id="KZV16403.1"/>
    </source>
</evidence>
<protein>
    <submittedName>
        <fullName evidence="2">Uncharacterized protein</fullName>
    </submittedName>
</protein>
<proteinExistence type="predicted"/>
<feature type="compositionally biased region" description="Polar residues" evidence="1">
    <location>
        <begin position="32"/>
        <end position="44"/>
    </location>
</feature>
<sequence length="76" mass="8819">MADVGTYMATVNRAYRSERGRKDMREDYQRKIQMQQPARGQSSHPPAKRPFQGPSKGPSQHVQQQQKRPQGQQRPQ</sequence>
<keyword evidence="3" id="KW-1185">Reference proteome</keyword>
<gene>
    <name evidence="2" type="ORF">F511_34967</name>
</gene>
<accession>A0A2Z7A6G5</accession>
<dbReference type="EMBL" id="KV019061">
    <property type="protein sequence ID" value="KZV16403.1"/>
    <property type="molecule type" value="Genomic_DNA"/>
</dbReference>
<name>A0A2Z7A6G5_9LAMI</name>